<dbReference type="OrthoDB" id="2152029at2759"/>
<comment type="similarity">
    <text evidence="1">Belongs to the 'GDXG' lipolytic enzyme family.</text>
</comment>
<dbReference type="InterPro" id="IPR013094">
    <property type="entry name" value="AB_hydrolase_3"/>
</dbReference>
<dbReference type="Pfam" id="PF07859">
    <property type="entry name" value="Abhydrolase_3"/>
    <property type="match status" value="1"/>
</dbReference>
<comment type="caution">
    <text evidence="5">The sequence shown here is derived from an EMBL/GenBank/DDBJ whole genome shotgun (WGS) entry which is preliminary data.</text>
</comment>
<sequence>MLAAYRWVLQCGALPEQVVFAGDSAGGNLAMLTLLYIRDHGKTCGLSLPNCAVLISPWLDMTGARTIGSPNVRHDIVLEYDTAVPILLDALKPSDLPPDTPEISSLLTHDVSGYRHNC</sequence>
<dbReference type="SUPFAM" id="SSF53474">
    <property type="entry name" value="alpha/beta-Hydrolases"/>
    <property type="match status" value="1"/>
</dbReference>
<organism evidence="5 6">
    <name type="scientific">Aspergillus nomiae NRRL (strain ATCC 15546 / NRRL 13137 / CBS 260.88 / M93)</name>
    <dbReference type="NCBI Taxonomy" id="1509407"/>
    <lineage>
        <taxon>Eukaryota</taxon>
        <taxon>Fungi</taxon>
        <taxon>Dikarya</taxon>
        <taxon>Ascomycota</taxon>
        <taxon>Pezizomycotina</taxon>
        <taxon>Eurotiomycetes</taxon>
        <taxon>Eurotiomycetidae</taxon>
        <taxon>Eurotiales</taxon>
        <taxon>Aspergillaceae</taxon>
        <taxon>Aspergillus</taxon>
        <taxon>Aspergillus subgen. Circumdati</taxon>
    </lineage>
</organism>
<keyword evidence="6" id="KW-1185">Reference proteome</keyword>
<dbReference type="GeneID" id="26812811"/>
<dbReference type="PROSITE" id="PS01174">
    <property type="entry name" value="LIPASE_GDXG_SER"/>
    <property type="match status" value="1"/>
</dbReference>
<evidence type="ECO:0000313" key="6">
    <source>
        <dbReference type="Proteomes" id="UP000037505"/>
    </source>
</evidence>
<dbReference type="InterPro" id="IPR050300">
    <property type="entry name" value="GDXG_lipolytic_enzyme"/>
</dbReference>
<keyword evidence="2" id="KW-0378">Hydrolase</keyword>
<evidence type="ECO:0000256" key="1">
    <source>
        <dbReference type="ARBA" id="ARBA00010515"/>
    </source>
</evidence>
<dbReference type="EMBL" id="JNOM01000553">
    <property type="protein sequence ID" value="KNG80715.1"/>
    <property type="molecule type" value="Genomic_DNA"/>
</dbReference>
<dbReference type="AlphaFoldDB" id="A0A0L1IN27"/>
<dbReference type="PANTHER" id="PTHR48081:SF8">
    <property type="entry name" value="ALPHA_BETA HYDROLASE FOLD-3 DOMAIN-CONTAINING PROTEIN-RELATED"/>
    <property type="match status" value="1"/>
</dbReference>
<dbReference type="Gene3D" id="3.40.50.1820">
    <property type="entry name" value="alpha/beta hydrolase"/>
    <property type="match status" value="1"/>
</dbReference>
<dbReference type="InterPro" id="IPR029058">
    <property type="entry name" value="AB_hydrolase_fold"/>
</dbReference>
<name>A0A0L1IN27_ASPN3</name>
<feature type="active site" evidence="3">
    <location>
        <position position="24"/>
    </location>
</feature>
<dbReference type="InterPro" id="IPR033140">
    <property type="entry name" value="Lipase_GDXG_put_SER_AS"/>
</dbReference>
<dbReference type="GO" id="GO:0016787">
    <property type="term" value="F:hydrolase activity"/>
    <property type="evidence" value="ECO:0007669"/>
    <property type="project" value="UniProtKB-KW"/>
</dbReference>
<evidence type="ECO:0000256" key="3">
    <source>
        <dbReference type="PROSITE-ProRule" id="PRU10038"/>
    </source>
</evidence>
<gene>
    <name evidence="5" type="ORF">ANOM_011007</name>
</gene>
<proteinExistence type="inferred from homology"/>
<dbReference type="Proteomes" id="UP000037505">
    <property type="component" value="Unassembled WGS sequence"/>
</dbReference>
<accession>A0A0L1IN27</accession>
<dbReference type="RefSeq" id="XP_015401638.1">
    <property type="nucleotide sequence ID" value="XM_015556263.1"/>
</dbReference>
<evidence type="ECO:0000256" key="2">
    <source>
        <dbReference type="ARBA" id="ARBA00022801"/>
    </source>
</evidence>
<dbReference type="PANTHER" id="PTHR48081">
    <property type="entry name" value="AB HYDROLASE SUPERFAMILY PROTEIN C4A8.06C"/>
    <property type="match status" value="1"/>
</dbReference>
<feature type="domain" description="Alpha/beta hydrolase fold-3" evidence="4">
    <location>
        <begin position="2"/>
        <end position="114"/>
    </location>
</feature>
<reference evidence="5 6" key="1">
    <citation type="submission" date="2014-06" db="EMBL/GenBank/DDBJ databases">
        <title>The Genome of the Aflatoxigenic Filamentous Fungus Aspergillus nomius.</title>
        <authorList>
            <person name="Moore M.G."/>
            <person name="Shannon B.M."/>
            <person name="Brian M.M."/>
        </authorList>
    </citation>
    <scope>NUCLEOTIDE SEQUENCE [LARGE SCALE GENOMIC DNA]</scope>
    <source>
        <strain evidence="5 6">NRRL 13137</strain>
    </source>
</reference>
<protein>
    <recommendedName>
        <fullName evidence="4">Alpha/beta hydrolase fold-3 domain-containing protein</fullName>
    </recommendedName>
</protein>
<evidence type="ECO:0000259" key="4">
    <source>
        <dbReference type="Pfam" id="PF07859"/>
    </source>
</evidence>
<evidence type="ECO:0000313" key="5">
    <source>
        <dbReference type="EMBL" id="KNG80715.1"/>
    </source>
</evidence>